<organism evidence="1 2">
    <name type="scientific">Aquisphaera giovannonii</name>
    <dbReference type="NCBI Taxonomy" id="406548"/>
    <lineage>
        <taxon>Bacteria</taxon>
        <taxon>Pseudomonadati</taxon>
        <taxon>Planctomycetota</taxon>
        <taxon>Planctomycetia</taxon>
        <taxon>Isosphaerales</taxon>
        <taxon>Isosphaeraceae</taxon>
        <taxon>Aquisphaera</taxon>
    </lineage>
</organism>
<reference evidence="1 2" key="1">
    <citation type="submission" date="2019-08" db="EMBL/GenBank/DDBJ databases">
        <title>Deep-cultivation of Planctomycetes and their phenomic and genomic characterization uncovers novel biology.</title>
        <authorList>
            <person name="Wiegand S."/>
            <person name="Jogler M."/>
            <person name="Boedeker C."/>
            <person name="Pinto D."/>
            <person name="Vollmers J."/>
            <person name="Rivas-Marin E."/>
            <person name="Kohn T."/>
            <person name="Peeters S.H."/>
            <person name="Heuer A."/>
            <person name="Rast P."/>
            <person name="Oberbeckmann S."/>
            <person name="Bunk B."/>
            <person name="Jeske O."/>
            <person name="Meyerdierks A."/>
            <person name="Storesund J.E."/>
            <person name="Kallscheuer N."/>
            <person name="Luecker S."/>
            <person name="Lage O.M."/>
            <person name="Pohl T."/>
            <person name="Merkel B.J."/>
            <person name="Hornburger P."/>
            <person name="Mueller R.-W."/>
            <person name="Bruemmer F."/>
            <person name="Labrenz M."/>
            <person name="Spormann A.M."/>
            <person name="Op den Camp H."/>
            <person name="Overmann J."/>
            <person name="Amann R."/>
            <person name="Jetten M.S.M."/>
            <person name="Mascher T."/>
            <person name="Medema M.H."/>
            <person name="Devos D.P."/>
            <person name="Kaster A.-K."/>
            <person name="Ovreas L."/>
            <person name="Rohde M."/>
            <person name="Galperin M.Y."/>
            <person name="Jogler C."/>
        </authorList>
    </citation>
    <scope>NUCLEOTIDE SEQUENCE [LARGE SCALE GENOMIC DNA]</scope>
    <source>
        <strain evidence="1 2">OJF2</strain>
    </source>
</reference>
<dbReference type="OrthoDB" id="4211124at2"/>
<dbReference type="RefSeq" id="WP_148598165.1">
    <property type="nucleotide sequence ID" value="NZ_CP042997.1"/>
</dbReference>
<evidence type="ECO:0000313" key="2">
    <source>
        <dbReference type="Proteomes" id="UP000324233"/>
    </source>
</evidence>
<dbReference type="KEGG" id="agv:OJF2_73620"/>
<gene>
    <name evidence="1" type="ORF">OJF2_73620</name>
</gene>
<protein>
    <submittedName>
        <fullName evidence="1">Uncharacterized protein</fullName>
    </submittedName>
</protein>
<keyword evidence="2" id="KW-1185">Reference proteome</keyword>
<proteinExistence type="predicted"/>
<dbReference type="Proteomes" id="UP000324233">
    <property type="component" value="Chromosome"/>
</dbReference>
<dbReference type="EMBL" id="CP042997">
    <property type="protein sequence ID" value="QEH38756.1"/>
    <property type="molecule type" value="Genomic_DNA"/>
</dbReference>
<evidence type="ECO:0000313" key="1">
    <source>
        <dbReference type="EMBL" id="QEH38756.1"/>
    </source>
</evidence>
<dbReference type="AlphaFoldDB" id="A0A5B9WDQ2"/>
<name>A0A5B9WDQ2_9BACT</name>
<accession>A0A5B9WDQ2</accession>
<sequence>MMQPTIHWRLLFRVKDRDKAHRRVEEVRRVLAREIEATRIERYWKDEAFWDCNLNTPGVAGHAAEVAFDCLMLANRLGNGWYLLGPGGQGELVVFEGVFDVRTSGRPYVPGLEWASFSLDSGSTHA</sequence>